<gene>
    <name evidence="2" type="ORF">DAH66_22050</name>
</gene>
<feature type="region of interest" description="Disordered" evidence="1">
    <location>
        <begin position="64"/>
        <end position="88"/>
    </location>
</feature>
<dbReference type="AlphaFoldDB" id="A0A430FX99"/>
<evidence type="ECO:0000313" key="3">
    <source>
        <dbReference type="Proteomes" id="UP000287746"/>
    </source>
</evidence>
<accession>A0A430FX99</accession>
<dbReference type="Proteomes" id="UP000287746">
    <property type="component" value="Unassembled WGS sequence"/>
</dbReference>
<feature type="region of interest" description="Disordered" evidence="1">
    <location>
        <begin position="266"/>
        <end position="286"/>
    </location>
</feature>
<name>A0A430FX99_9SPHN</name>
<feature type="compositionally biased region" description="Low complexity" evidence="1">
    <location>
        <begin position="67"/>
        <end position="78"/>
    </location>
</feature>
<evidence type="ECO:0000256" key="1">
    <source>
        <dbReference type="SAM" id="MobiDB-lite"/>
    </source>
</evidence>
<organism evidence="2 3">
    <name type="scientific">Sphingomonas koreensis</name>
    <dbReference type="NCBI Taxonomy" id="93064"/>
    <lineage>
        <taxon>Bacteria</taxon>
        <taxon>Pseudomonadati</taxon>
        <taxon>Pseudomonadota</taxon>
        <taxon>Alphaproteobacteria</taxon>
        <taxon>Sphingomonadales</taxon>
        <taxon>Sphingomonadaceae</taxon>
        <taxon>Sphingomonas</taxon>
    </lineage>
</organism>
<dbReference type="EMBL" id="QQYZ01000044">
    <property type="protein sequence ID" value="RSY76299.1"/>
    <property type="molecule type" value="Genomic_DNA"/>
</dbReference>
<protein>
    <submittedName>
        <fullName evidence="2">Uncharacterized protein</fullName>
    </submittedName>
</protein>
<sequence>MAPDKERGEVMKSYLDGKKLLLGGALGGLVLVSVMAVEGLAGGREPGTVANEPVPEQQAFMQVNTSGPGQQDQQGQQGRPVDDTTGQGGAQQALVALMQIRKQQCQMGNQLACQVLPQMSGYQQQLGQLEQGCRRGDRNACDGHASLARRITVAYNESAAVMQQGEAGMAQMNAWRAQMNQNAANSMANLQARGAAGQAAHNARQEANAAMNRSWESGQASAERTQGRFVDGIYGGTTMDGGGVQSRIPYGSRGYTDGRGNVIAVPEGGRAPDGWQAMDPTYAAPR</sequence>
<reference evidence="2 3" key="1">
    <citation type="submission" date="2018-07" db="EMBL/GenBank/DDBJ databases">
        <title>Genomic and Epidemiologic Investigation of an Indolent Hospital Outbreak.</title>
        <authorList>
            <person name="Johnson R.C."/>
            <person name="Deming C."/>
            <person name="Conlan S."/>
            <person name="Zellmer C.J."/>
            <person name="Michelin A.V."/>
            <person name="Lee-Lin S."/>
            <person name="Thomas P.J."/>
            <person name="Park M."/>
            <person name="Weingarten R.A."/>
            <person name="Less J."/>
            <person name="Dekker J.P."/>
            <person name="Frank K.M."/>
            <person name="Musser K.A."/>
            <person name="Mcquiston J.R."/>
            <person name="Henderson D.K."/>
            <person name="Lau A.F."/>
            <person name="Palmore T.N."/>
            <person name="Segre J.A."/>
        </authorList>
    </citation>
    <scope>NUCLEOTIDE SEQUENCE [LARGE SCALE GENOMIC DNA]</scope>
    <source>
        <strain evidence="2 3">SK-CDC1_0717</strain>
    </source>
</reference>
<proteinExistence type="predicted"/>
<comment type="caution">
    <text evidence="2">The sequence shown here is derived from an EMBL/GenBank/DDBJ whole genome shotgun (WGS) entry which is preliminary data.</text>
</comment>
<evidence type="ECO:0000313" key="2">
    <source>
        <dbReference type="EMBL" id="RSY76299.1"/>
    </source>
</evidence>